<dbReference type="AlphaFoldDB" id="A0A444Z230"/>
<dbReference type="Proteomes" id="UP000289738">
    <property type="component" value="Chromosome B05"/>
</dbReference>
<accession>A0A444Z230</accession>
<gene>
    <name evidence="1" type="ORF">Ahy_B05g075836</name>
</gene>
<proteinExistence type="predicted"/>
<keyword evidence="2" id="KW-1185">Reference proteome</keyword>
<evidence type="ECO:0000313" key="1">
    <source>
        <dbReference type="EMBL" id="RYR08253.1"/>
    </source>
</evidence>
<dbReference type="EMBL" id="SDMP01000015">
    <property type="protein sequence ID" value="RYR08253.1"/>
    <property type="molecule type" value="Genomic_DNA"/>
</dbReference>
<evidence type="ECO:0000313" key="2">
    <source>
        <dbReference type="Proteomes" id="UP000289738"/>
    </source>
</evidence>
<protein>
    <submittedName>
        <fullName evidence="1">Uncharacterized protein</fullName>
    </submittedName>
</protein>
<name>A0A444Z230_ARAHY</name>
<reference evidence="1 2" key="1">
    <citation type="submission" date="2019-01" db="EMBL/GenBank/DDBJ databases">
        <title>Sequencing of cultivated peanut Arachis hypogaea provides insights into genome evolution and oil improvement.</title>
        <authorList>
            <person name="Chen X."/>
        </authorList>
    </citation>
    <scope>NUCLEOTIDE SEQUENCE [LARGE SCALE GENOMIC DNA]</scope>
    <source>
        <strain evidence="2">cv. Fuhuasheng</strain>
        <tissue evidence="1">Leaves</tissue>
    </source>
</reference>
<sequence length="344" mass="40122">MAMTLPSSTQQPTVSVMLPPAMDIAAPESSHGSRPADAPPPPPIVQFTLNNDACTQVMTNIIKLMYDHSWPSYKKIPAETRERWFQKWAVNFIWDKEHDVLIRKTYDHRIDRRLQQMLEDLYPEIKKALYIHWETDEGFRHRHLTNRANRASARSSKYTGSSTTFMKTKVRLLKSLDHDETLAKTFKYTDTLKENKERFDGQLSADHYVSKHLTLSPTGRDWRLQLSNLSKVDASGSTVSVVDSDVVWHYTASMLYKNRVYRLGSFFVISLCTSMLSPSSAFAISRVVDSEEGIDFRLQAQKLIETRERYQKILTRMTDTDDLRLEWREQLEWLQRMEQEMAVY</sequence>
<comment type="caution">
    <text evidence="1">The sequence shown here is derived from an EMBL/GenBank/DDBJ whole genome shotgun (WGS) entry which is preliminary data.</text>
</comment>
<organism evidence="1 2">
    <name type="scientific">Arachis hypogaea</name>
    <name type="common">Peanut</name>
    <dbReference type="NCBI Taxonomy" id="3818"/>
    <lineage>
        <taxon>Eukaryota</taxon>
        <taxon>Viridiplantae</taxon>
        <taxon>Streptophyta</taxon>
        <taxon>Embryophyta</taxon>
        <taxon>Tracheophyta</taxon>
        <taxon>Spermatophyta</taxon>
        <taxon>Magnoliopsida</taxon>
        <taxon>eudicotyledons</taxon>
        <taxon>Gunneridae</taxon>
        <taxon>Pentapetalae</taxon>
        <taxon>rosids</taxon>
        <taxon>fabids</taxon>
        <taxon>Fabales</taxon>
        <taxon>Fabaceae</taxon>
        <taxon>Papilionoideae</taxon>
        <taxon>50 kb inversion clade</taxon>
        <taxon>dalbergioids sensu lato</taxon>
        <taxon>Dalbergieae</taxon>
        <taxon>Pterocarpus clade</taxon>
        <taxon>Arachis</taxon>
    </lineage>
</organism>